<accession>A0AAW3ZS38</accession>
<evidence type="ECO:0000313" key="2">
    <source>
        <dbReference type="EMBL" id="MBD8527680.1"/>
    </source>
</evidence>
<dbReference type="InterPro" id="IPR029058">
    <property type="entry name" value="AB_hydrolase_fold"/>
</dbReference>
<dbReference type="GO" id="GO:0016020">
    <property type="term" value="C:membrane"/>
    <property type="evidence" value="ECO:0007669"/>
    <property type="project" value="TreeGrafter"/>
</dbReference>
<organism evidence="2 3">
    <name type="scientific">Pseudomarimonas arenosa</name>
    <dbReference type="NCBI Taxonomy" id="2774145"/>
    <lineage>
        <taxon>Bacteria</taxon>
        <taxon>Pseudomonadati</taxon>
        <taxon>Pseudomonadota</taxon>
        <taxon>Gammaproteobacteria</taxon>
        <taxon>Lysobacterales</taxon>
        <taxon>Lysobacteraceae</taxon>
        <taxon>Pseudomarimonas</taxon>
    </lineage>
</organism>
<evidence type="ECO:0000259" key="1">
    <source>
        <dbReference type="Pfam" id="PF12697"/>
    </source>
</evidence>
<comment type="caution">
    <text evidence="2">The sequence shown here is derived from an EMBL/GenBank/DDBJ whole genome shotgun (WGS) entry which is preliminary data.</text>
</comment>
<protein>
    <submittedName>
        <fullName evidence="2">Alpha/beta hydrolase</fullName>
    </submittedName>
</protein>
<dbReference type="GO" id="GO:0046464">
    <property type="term" value="P:acylglycerol catabolic process"/>
    <property type="evidence" value="ECO:0007669"/>
    <property type="project" value="TreeGrafter"/>
</dbReference>
<dbReference type="SUPFAM" id="SSF53474">
    <property type="entry name" value="alpha/beta-Hydrolases"/>
    <property type="match status" value="1"/>
</dbReference>
<dbReference type="RefSeq" id="WP_192031099.1">
    <property type="nucleotide sequence ID" value="NZ_JACYTR010000060.1"/>
</dbReference>
<evidence type="ECO:0000313" key="3">
    <source>
        <dbReference type="Proteomes" id="UP000613768"/>
    </source>
</evidence>
<gene>
    <name evidence="2" type="ORF">IFO71_18190</name>
</gene>
<dbReference type="GO" id="GO:0047372">
    <property type="term" value="F:monoacylglycerol lipase activity"/>
    <property type="evidence" value="ECO:0007669"/>
    <property type="project" value="TreeGrafter"/>
</dbReference>
<keyword evidence="3" id="KW-1185">Reference proteome</keyword>
<dbReference type="PANTHER" id="PTHR43798">
    <property type="entry name" value="MONOACYLGLYCEROL LIPASE"/>
    <property type="match status" value="1"/>
</dbReference>
<dbReference type="AlphaFoldDB" id="A0AAW3ZS38"/>
<dbReference type="Proteomes" id="UP000613768">
    <property type="component" value="Unassembled WGS sequence"/>
</dbReference>
<sequence>MDWNQWRVSGDHLQWRDQRVFYRMGGRGPALLLIHGFPTSSWDWQPLWRDLARDHQLIAPDLLGFGASSKPYPHRYSIFEQADLCADLITRLRIDRAQVLAHDYGDTVAQELLARQQAGDLPFQIERMVFLNGGLFPECHRPLLLQKLLLSPLGPLLRHLIGRSALRRSMRRIFAKTSPPSEADIDAFWAQISEHEGQRCLPSLLGYIPERAAHRQRWVGAMQASICPLGFINGSNDPISGAHMLARWRELLPQHGAIALDGVGHYPQIEAPAQVLDAYRCLLRGDSMLSPPPSDGVKGR</sequence>
<dbReference type="InterPro" id="IPR050266">
    <property type="entry name" value="AB_hydrolase_sf"/>
</dbReference>
<dbReference type="Gene3D" id="3.40.50.1820">
    <property type="entry name" value="alpha/beta hydrolase"/>
    <property type="match status" value="1"/>
</dbReference>
<keyword evidence="2" id="KW-0378">Hydrolase</keyword>
<name>A0AAW3ZS38_9GAMM</name>
<dbReference type="EMBL" id="JACYTR010000060">
    <property type="protein sequence ID" value="MBD8527680.1"/>
    <property type="molecule type" value="Genomic_DNA"/>
</dbReference>
<feature type="domain" description="AB hydrolase-1" evidence="1">
    <location>
        <begin position="31"/>
        <end position="278"/>
    </location>
</feature>
<reference evidence="2 3" key="1">
    <citation type="submission" date="2020-09" db="EMBL/GenBank/DDBJ databases">
        <title>Pseudoxanthomonas sp. CAU 1598 isolated from sand of Yaerae Beach.</title>
        <authorList>
            <person name="Kim W."/>
        </authorList>
    </citation>
    <scope>NUCLEOTIDE SEQUENCE [LARGE SCALE GENOMIC DNA]</scope>
    <source>
        <strain evidence="2 3">CAU 1598</strain>
    </source>
</reference>
<dbReference type="PANTHER" id="PTHR43798:SF33">
    <property type="entry name" value="HYDROLASE, PUTATIVE (AFU_ORTHOLOGUE AFUA_2G14860)-RELATED"/>
    <property type="match status" value="1"/>
</dbReference>
<dbReference type="Pfam" id="PF12697">
    <property type="entry name" value="Abhydrolase_6"/>
    <property type="match status" value="1"/>
</dbReference>
<proteinExistence type="predicted"/>
<dbReference type="InterPro" id="IPR000073">
    <property type="entry name" value="AB_hydrolase_1"/>
</dbReference>